<keyword evidence="2" id="KW-1185">Reference proteome</keyword>
<evidence type="ECO:0000313" key="2">
    <source>
        <dbReference type="Proteomes" id="UP001250932"/>
    </source>
</evidence>
<evidence type="ECO:0000313" key="1">
    <source>
        <dbReference type="EMBL" id="MDT7042274.1"/>
    </source>
</evidence>
<protein>
    <submittedName>
        <fullName evidence="1">Uncharacterized protein</fullName>
    </submittedName>
</protein>
<comment type="caution">
    <text evidence="1">The sequence shown here is derived from an EMBL/GenBank/DDBJ whole genome shotgun (WGS) entry which is preliminary data.</text>
</comment>
<dbReference type="SUPFAM" id="SSF48695">
    <property type="entry name" value="Multiheme cytochromes"/>
    <property type="match status" value="1"/>
</dbReference>
<dbReference type="EMBL" id="JAQOUE010000001">
    <property type="protein sequence ID" value="MDT7042274.1"/>
    <property type="molecule type" value="Genomic_DNA"/>
</dbReference>
<accession>A0ABU3K7B1</accession>
<name>A0ABU3K7B1_9BACT</name>
<reference evidence="1 2" key="1">
    <citation type="journal article" date="2023" name="ISME J.">
        <title>Cultivation and genomic characterization of novel and ubiquitous marine nitrite-oxidizing bacteria from the Nitrospirales.</title>
        <authorList>
            <person name="Mueller A.J."/>
            <person name="Daebeler A."/>
            <person name="Herbold C.W."/>
            <person name="Kirkegaard R.H."/>
            <person name="Daims H."/>
        </authorList>
    </citation>
    <scope>NUCLEOTIDE SEQUENCE [LARGE SCALE GENOMIC DNA]</scope>
    <source>
        <strain evidence="1 2">EB</strain>
    </source>
</reference>
<organism evidence="1 2">
    <name type="scientific">Candidatus Nitronereus thalassa</name>
    <dbReference type="NCBI Taxonomy" id="3020898"/>
    <lineage>
        <taxon>Bacteria</taxon>
        <taxon>Pseudomonadati</taxon>
        <taxon>Nitrospirota</taxon>
        <taxon>Nitrospiria</taxon>
        <taxon>Nitrospirales</taxon>
        <taxon>Nitrospiraceae</taxon>
        <taxon>Candidatus Nitronereus</taxon>
    </lineage>
</organism>
<dbReference type="InterPro" id="IPR036280">
    <property type="entry name" value="Multihaem_cyt_sf"/>
</dbReference>
<proteinExistence type="predicted"/>
<dbReference type="Proteomes" id="UP001250932">
    <property type="component" value="Unassembled WGS sequence"/>
</dbReference>
<dbReference type="RefSeq" id="WP_313832652.1">
    <property type="nucleotide sequence ID" value="NZ_JAQOUE010000001.1"/>
</dbReference>
<gene>
    <name evidence="1" type="ORF">PPG34_07910</name>
</gene>
<sequence length="119" mass="13959">MTMMAVKDIEARLTQAKCAICKKSRFGIDSRSVKEDGDWKAICIDCHYTFPVYADMEFYLQTQPDVKYRLRDIACPNCMKRDHSLNFRIVMSVRESIYFLTCNSCQHQFTEQSSLESFE</sequence>